<dbReference type="EMBL" id="KI210084">
    <property type="protein sequence ID" value="ERL96155.1"/>
    <property type="molecule type" value="Genomic_DNA"/>
</dbReference>
<protein>
    <recommendedName>
        <fullName evidence="1">DUF5641 domain-containing protein</fullName>
    </recommendedName>
</protein>
<dbReference type="OrthoDB" id="6766792at2759"/>
<dbReference type="STRING" id="77166.U4V0H8"/>
<dbReference type="Pfam" id="PF18701">
    <property type="entry name" value="DUF5641"/>
    <property type="match status" value="1"/>
</dbReference>
<name>U4V0H8_DENPD</name>
<dbReference type="InterPro" id="IPR040676">
    <property type="entry name" value="DUF5641"/>
</dbReference>
<dbReference type="AlphaFoldDB" id="U4V0H8"/>
<evidence type="ECO:0000313" key="2">
    <source>
        <dbReference type="EMBL" id="ERL96155.1"/>
    </source>
</evidence>
<feature type="domain" description="DUF5641" evidence="1">
    <location>
        <begin position="2"/>
        <end position="63"/>
    </location>
</feature>
<proteinExistence type="predicted"/>
<reference evidence="2 3" key="1">
    <citation type="journal article" date="2013" name="Genome Biol.">
        <title>Draft genome of the mountain pine beetle, Dendroctonus ponderosae Hopkins, a major forest pest.</title>
        <authorList>
            <person name="Keeling C.I."/>
            <person name="Yuen M.M."/>
            <person name="Liao N.Y."/>
            <person name="Docking T.R."/>
            <person name="Chan S.K."/>
            <person name="Taylor G.A."/>
            <person name="Palmquist D.L."/>
            <person name="Jackman S.D."/>
            <person name="Nguyen A."/>
            <person name="Li M."/>
            <person name="Henderson H."/>
            <person name="Janes J.K."/>
            <person name="Zhao Y."/>
            <person name="Pandoh P."/>
            <person name="Moore R."/>
            <person name="Sperling F.A."/>
            <person name="Huber D.P."/>
            <person name="Birol I."/>
            <person name="Jones S.J."/>
            <person name="Bohlmann J."/>
        </authorList>
    </citation>
    <scope>NUCLEOTIDE SEQUENCE</scope>
</reference>
<dbReference type="Proteomes" id="UP000030742">
    <property type="component" value="Unassembled WGS sequence"/>
</dbReference>
<dbReference type="PANTHER" id="PTHR47331:SF5">
    <property type="entry name" value="RIBONUCLEASE H"/>
    <property type="match status" value="1"/>
</dbReference>
<accession>U4V0H8</accession>
<dbReference type="PANTHER" id="PTHR47331">
    <property type="entry name" value="PHD-TYPE DOMAIN-CONTAINING PROTEIN"/>
    <property type="match status" value="1"/>
</dbReference>
<evidence type="ECO:0000313" key="3">
    <source>
        <dbReference type="Proteomes" id="UP000030742"/>
    </source>
</evidence>
<gene>
    <name evidence="2" type="ORF">D910_01206</name>
</gene>
<organism evidence="2 3">
    <name type="scientific">Dendroctonus ponderosae</name>
    <name type="common">Mountain pine beetle</name>
    <dbReference type="NCBI Taxonomy" id="77166"/>
    <lineage>
        <taxon>Eukaryota</taxon>
        <taxon>Metazoa</taxon>
        <taxon>Ecdysozoa</taxon>
        <taxon>Arthropoda</taxon>
        <taxon>Hexapoda</taxon>
        <taxon>Insecta</taxon>
        <taxon>Pterygota</taxon>
        <taxon>Neoptera</taxon>
        <taxon>Endopterygota</taxon>
        <taxon>Coleoptera</taxon>
        <taxon>Polyphaga</taxon>
        <taxon>Cucujiformia</taxon>
        <taxon>Curculionidae</taxon>
        <taxon>Scolytinae</taxon>
        <taxon>Dendroctonus</taxon>
    </lineage>
</organism>
<evidence type="ECO:0000259" key="1">
    <source>
        <dbReference type="Pfam" id="PF18701"/>
    </source>
</evidence>
<sequence length="72" mass="8407">MQLFWSRWSREYVPELQQRSKWKKNSSVLLKPDVMVLIKEDGLPPLKWLLGRVISVQPGSDGIKNETLDNKV</sequence>